<organism evidence="1 2">
    <name type="scientific">Durusdinium trenchii</name>
    <dbReference type="NCBI Taxonomy" id="1381693"/>
    <lineage>
        <taxon>Eukaryota</taxon>
        <taxon>Sar</taxon>
        <taxon>Alveolata</taxon>
        <taxon>Dinophyceae</taxon>
        <taxon>Suessiales</taxon>
        <taxon>Symbiodiniaceae</taxon>
        <taxon>Durusdinium</taxon>
    </lineage>
</organism>
<accession>A0ABP0HBU5</accession>
<dbReference type="Proteomes" id="UP001642484">
    <property type="component" value="Unassembled WGS sequence"/>
</dbReference>
<gene>
    <name evidence="1" type="ORF">CCMP2556_LOCUS893</name>
</gene>
<protein>
    <submittedName>
        <fullName evidence="1">Uncharacterized protein</fullName>
    </submittedName>
</protein>
<reference evidence="1 2" key="1">
    <citation type="submission" date="2024-02" db="EMBL/GenBank/DDBJ databases">
        <authorList>
            <person name="Chen Y."/>
            <person name="Shah S."/>
            <person name="Dougan E. K."/>
            <person name="Thang M."/>
            <person name="Chan C."/>
        </authorList>
    </citation>
    <scope>NUCLEOTIDE SEQUENCE [LARGE SCALE GENOMIC DNA]</scope>
</reference>
<dbReference type="EMBL" id="CAXAMN010000292">
    <property type="protein sequence ID" value="CAK8987502.1"/>
    <property type="molecule type" value="Genomic_DNA"/>
</dbReference>
<proteinExistence type="predicted"/>
<name>A0ABP0HBU5_9DINO</name>
<evidence type="ECO:0000313" key="1">
    <source>
        <dbReference type="EMBL" id="CAK8987502.1"/>
    </source>
</evidence>
<keyword evidence="2" id="KW-1185">Reference proteome</keyword>
<comment type="caution">
    <text evidence="1">The sequence shown here is derived from an EMBL/GenBank/DDBJ whole genome shotgun (WGS) entry which is preliminary data.</text>
</comment>
<sequence>MPIQHLPCSRPGSAWRMERMGPVAGLHKAWVNLIQMDGKPPWRWTSGYRWLCWDFDQQVLYYTLTSSGHAMCQPVLFREIQPAMVDKDQHGPKRRASAAWAVCRPEFRVTLELRAWSATLVVLDAAEQRRCQQLLAAAAGRSERLGRSTSNCSTTASSASLHEIGCAPARCSAPEVGSGGFGRPSLQRDSREHHVKWTSFTKACGMTADERKHADLLLIHSKVWSTCRTRRAAGEASVMQMSPEERRRIDLKLLEHSA</sequence>
<evidence type="ECO:0000313" key="2">
    <source>
        <dbReference type="Proteomes" id="UP001642484"/>
    </source>
</evidence>